<dbReference type="SUPFAM" id="SSF48576">
    <property type="entry name" value="Terpenoid synthases"/>
    <property type="match status" value="1"/>
</dbReference>
<sequence>MRHRKLMTDRLVTEILVQTPAGTDATHPATGVESTPAPATEPGEGVPTQAPAAFGASVEHYENFPVASWLCPAPLRPAVAALYRFARTADDIADEGQADAPMRLSELAAYRAALDDAFAGRPMQPRWQAVFTPLAAAQRRHAWPVGLLHDLISAFEQDVRYTASAHRYADMAELLSYCKLSANPVGRLLLHLWGVDGHAALERSDRICSALQLINFWQDLSRDLPRRRVYLPADVLRRHGVAVEDFLPDTDAQAGAPAGVRDRPRQAVVAELCAHARGLMQMGAPLVHQVNGRAVWELRLVVQGGLRVLDRIGSIQHRSWAQRVTVDKGDLPLLLWRALWM</sequence>
<dbReference type="GO" id="GO:0004311">
    <property type="term" value="F:geranylgeranyl diphosphate synthase activity"/>
    <property type="evidence" value="ECO:0007669"/>
    <property type="project" value="InterPro"/>
</dbReference>
<dbReference type="CDD" id="cd00683">
    <property type="entry name" value="Trans_IPPS_HH"/>
    <property type="match status" value="1"/>
</dbReference>
<dbReference type="SFLD" id="SFLDS00005">
    <property type="entry name" value="Isoprenoid_Synthase_Type_I"/>
    <property type="match status" value="1"/>
</dbReference>
<proteinExistence type="predicted"/>
<dbReference type="InterPro" id="IPR002060">
    <property type="entry name" value="Squ/phyt_synthse"/>
</dbReference>
<dbReference type="NCBIfam" id="TIGR03464">
    <property type="entry name" value="HpnC"/>
    <property type="match status" value="1"/>
</dbReference>
<dbReference type="Gene3D" id="1.10.600.10">
    <property type="entry name" value="Farnesyl Diphosphate Synthase"/>
    <property type="match status" value="1"/>
</dbReference>
<dbReference type="Pfam" id="PF00494">
    <property type="entry name" value="SQS_PSY"/>
    <property type="match status" value="1"/>
</dbReference>
<gene>
    <name evidence="2" type="ORF">BN948_02578</name>
</gene>
<feature type="region of interest" description="Disordered" evidence="1">
    <location>
        <begin position="18"/>
        <end position="46"/>
    </location>
</feature>
<dbReference type="InterPro" id="IPR033904">
    <property type="entry name" value="Trans_IPPS_HH"/>
</dbReference>
<dbReference type="InterPro" id="IPR008949">
    <property type="entry name" value="Isoprenoid_synthase_dom_sf"/>
</dbReference>
<name>A0A1L1PQ26_HYDIT</name>
<reference evidence="3" key="1">
    <citation type="submission" date="2014-11" db="EMBL/GenBank/DDBJ databases">
        <title>Draft genome sequence of Hydrogenophaga intermedia S1.</title>
        <authorList>
            <person name="Gan H.M."/>
            <person name="Chew T.H."/>
            <person name="Stolz A."/>
        </authorList>
    </citation>
    <scope>NUCLEOTIDE SEQUENCE [LARGE SCALE GENOMIC DNA]</scope>
    <source>
        <strain evidence="3">S1</strain>
    </source>
</reference>
<evidence type="ECO:0000256" key="1">
    <source>
        <dbReference type="SAM" id="MobiDB-lite"/>
    </source>
</evidence>
<organism evidence="2 3">
    <name type="scientific">Hydrogenophaga intermedia</name>
    <dbReference type="NCBI Taxonomy" id="65786"/>
    <lineage>
        <taxon>Bacteria</taxon>
        <taxon>Pseudomonadati</taxon>
        <taxon>Pseudomonadota</taxon>
        <taxon>Betaproteobacteria</taxon>
        <taxon>Burkholderiales</taxon>
        <taxon>Comamonadaceae</taxon>
        <taxon>Hydrogenophaga</taxon>
    </lineage>
</organism>
<keyword evidence="3" id="KW-1185">Reference proteome</keyword>
<dbReference type="InterPro" id="IPR044843">
    <property type="entry name" value="Trans_IPPS_bact-type"/>
</dbReference>
<dbReference type="Proteomes" id="UP000028878">
    <property type="component" value="Unassembled WGS sequence"/>
</dbReference>
<dbReference type="SFLD" id="SFLDG01212">
    <property type="entry name" value="Phytoene_synthase_like"/>
    <property type="match status" value="1"/>
</dbReference>
<accession>A0A1L1PQ26</accession>
<evidence type="ECO:0000313" key="2">
    <source>
        <dbReference type="EMBL" id="CDN88146.1"/>
    </source>
</evidence>
<dbReference type="InterPro" id="IPR017827">
    <property type="entry name" value="HSQ_synthase_HpnC"/>
</dbReference>
<dbReference type="AlphaFoldDB" id="A0A1L1PQ26"/>
<dbReference type="GO" id="GO:0016114">
    <property type="term" value="P:terpenoid biosynthetic process"/>
    <property type="evidence" value="ECO:0007669"/>
    <property type="project" value="UniProtKB-ARBA"/>
</dbReference>
<dbReference type="EMBL" id="CCAE010000019">
    <property type="protein sequence ID" value="CDN88146.1"/>
    <property type="molecule type" value="Genomic_DNA"/>
</dbReference>
<protein>
    <submittedName>
        <fullName evidence="2">Squalene/phytoene synthase</fullName>
    </submittedName>
</protein>
<dbReference type="GO" id="GO:0051996">
    <property type="term" value="F:squalene synthase [NAD(P)H] activity"/>
    <property type="evidence" value="ECO:0007669"/>
    <property type="project" value="InterPro"/>
</dbReference>
<dbReference type="PANTHER" id="PTHR31480">
    <property type="entry name" value="BIFUNCTIONAL LYCOPENE CYCLASE/PHYTOENE SYNTHASE"/>
    <property type="match status" value="1"/>
</dbReference>
<dbReference type="SFLD" id="SFLDG01018">
    <property type="entry name" value="Squalene/Phytoene_Synthase_Lik"/>
    <property type="match status" value="1"/>
</dbReference>
<evidence type="ECO:0000313" key="3">
    <source>
        <dbReference type="Proteomes" id="UP000028878"/>
    </source>
</evidence>